<dbReference type="AlphaFoldDB" id="A0A023AX66"/>
<dbReference type="GeneID" id="22915994"/>
<dbReference type="RefSeq" id="XP_011133424.1">
    <property type="nucleotide sequence ID" value="XM_011135122.1"/>
</dbReference>
<accession>A0A023AX66</accession>
<comment type="caution">
    <text evidence="1">The sequence shown here is derived from an EMBL/GenBank/DDBJ whole genome shotgun (WGS) entry which is preliminary data.</text>
</comment>
<name>A0A023AX66_GRENI</name>
<gene>
    <name evidence="1" type="ORF">GNI_176830</name>
</gene>
<dbReference type="EMBL" id="AFNH02001330">
    <property type="protein sequence ID" value="EZG43326.1"/>
    <property type="molecule type" value="Genomic_DNA"/>
</dbReference>
<proteinExistence type="predicted"/>
<sequence>MQEAFRVVSAKNDPGYDHVHETHSNLSILSHDRQRIKSVLSQFIERACRTGITCKLVASSQESPEPATIYLNTRLTALLINDIQEIPIITIQKIITDDALTDLVRATRTRYCR</sequence>
<protein>
    <submittedName>
        <fullName evidence="1">Uncharacterized protein</fullName>
    </submittedName>
</protein>
<dbReference type="VEuPathDB" id="CryptoDB:GNI_176830"/>
<evidence type="ECO:0000313" key="1">
    <source>
        <dbReference type="EMBL" id="EZG43326.1"/>
    </source>
</evidence>
<keyword evidence="2" id="KW-1185">Reference proteome</keyword>
<evidence type="ECO:0000313" key="2">
    <source>
        <dbReference type="Proteomes" id="UP000019763"/>
    </source>
</evidence>
<dbReference type="Proteomes" id="UP000019763">
    <property type="component" value="Unassembled WGS sequence"/>
</dbReference>
<organism evidence="1 2">
    <name type="scientific">Gregarina niphandrodes</name>
    <name type="common">Septate eugregarine</name>
    <dbReference type="NCBI Taxonomy" id="110365"/>
    <lineage>
        <taxon>Eukaryota</taxon>
        <taxon>Sar</taxon>
        <taxon>Alveolata</taxon>
        <taxon>Apicomplexa</taxon>
        <taxon>Conoidasida</taxon>
        <taxon>Gregarinasina</taxon>
        <taxon>Eugregarinorida</taxon>
        <taxon>Gregarinidae</taxon>
        <taxon>Gregarina</taxon>
    </lineage>
</organism>
<reference evidence="1" key="1">
    <citation type="submission" date="2013-12" db="EMBL/GenBank/DDBJ databases">
        <authorList>
            <person name="Omoto C.K."/>
            <person name="Sibley D."/>
            <person name="Venepally P."/>
            <person name="Hadjithomas M."/>
            <person name="Karamycheva S."/>
            <person name="Brunk B."/>
            <person name="Roos D."/>
            <person name="Caler E."/>
            <person name="Lorenzi H."/>
        </authorList>
    </citation>
    <scope>NUCLEOTIDE SEQUENCE</scope>
</reference>